<sequence length="37" mass="3995">MAYVHKGGYKIEVLEGSDVKYTLTPLGGDFVGSDDMT</sequence>
<gene>
    <name evidence="1" type="ORF">NP493_2g24088</name>
</gene>
<evidence type="ECO:0000313" key="1">
    <source>
        <dbReference type="EMBL" id="KAK2194203.1"/>
    </source>
</evidence>
<name>A0AAD9PGP6_RIDPI</name>
<keyword evidence="2" id="KW-1185">Reference proteome</keyword>
<dbReference type="EMBL" id="JAODUO010000002">
    <property type="protein sequence ID" value="KAK2194203.1"/>
    <property type="molecule type" value="Genomic_DNA"/>
</dbReference>
<evidence type="ECO:0000313" key="2">
    <source>
        <dbReference type="Proteomes" id="UP001209878"/>
    </source>
</evidence>
<accession>A0AAD9PGP6</accession>
<proteinExistence type="predicted"/>
<comment type="caution">
    <text evidence="1">The sequence shown here is derived from an EMBL/GenBank/DDBJ whole genome shotgun (WGS) entry which is preliminary data.</text>
</comment>
<dbReference type="Proteomes" id="UP001209878">
    <property type="component" value="Unassembled WGS sequence"/>
</dbReference>
<protein>
    <submittedName>
        <fullName evidence="1">Uncharacterized protein</fullName>
    </submittedName>
</protein>
<reference evidence="1" key="1">
    <citation type="journal article" date="2023" name="Mol. Biol. Evol.">
        <title>Third-Generation Sequencing Reveals the Adaptive Role of the Epigenome in Three Deep-Sea Polychaetes.</title>
        <authorList>
            <person name="Perez M."/>
            <person name="Aroh O."/>
            <person name="Sun Y."/>
            <person name="Lan Y."/>
            <person name="Juniper S.K."/>
            <person name="Young C.R."/>
            <person name="Angers B."/>
            <person name="Qian P.Y."/>
        </authorList>
    </citation>
    <scope>NUCLEOTIDE SEQUENCE</scope>
    <source>
        <strain evidence="1">R07B-5</strain>
    </source>
</reference>
<dbReference type="AlphaFoldDB" id="A0AAD9PGP6"/>
<organism evidence="1 2">
    <name type="scientific">Ridgeia piscesae</name>
    <name type="common">Tubeworm</name>
    <dbReference type="NCBI Taxonomy" id="27915"/>
    <lineage>
        <taxon>Eukaryota</taxon>
        <taxon>Metazoa</taxon>
        <taxon>Spiralia</taxon>
        <taxon>Lophotrochozoa</taxon>
        <taxon>Annelida</taxon>
        <taxon>Polychaeta</taxon>
        <taxon>Sedentaria</taxon>
        <taxon>Canalipalpata</taxon>
        <taxon>Sabellida</taxon>
        <taxon>Siboglinidae</taxon>
        <taxon>Ridgeia</taxon>
    </lineage>
</organism>